<proteinExistence type="predicted"/>
<dbReference type="EMBL" id="FTNT01000019">
    <property type="protein sequence ID" value="SIS23949.1"/>
    <property type="molecule type" value="Genomic_DNA"/>
</dbReference>
<reference evidence="1 2" key="1">
    <citation type="submission" date="2017-01" db="EMBL/GenBank/DDBJ databases">
        <authorList>
            <person name="Mah S.A."/>
            <person name="Swanson W.J."/>
            <person name="Moy G.W."/>
            <person name="Vacquier V.D."/>
        </authorList>
    </citation>
    <scope>NUCLEOTIDE SEQUENCE [LARGE SCALE GENOMIC DNA]</scope>
    <source>
        <strain evidence="1 2">CPCC 203464</strain>
    </source>
</reference>
<evidence type="ECO:0000313" key="1">
    <source>
        <dbReference type="EMBL" id="SIS23949.1"/>
    </source>
</evidence>
<dbReference type="STRING" id="1344003.SAMN05445060_4213"/>
<protein>
    <submittedName>
        <fullName evidence="1">Uncharacterized protein</fullName>
    </submittedName>
</protein>
<dbReference type="AlphaFoldDB" id="A0A1N7HGF1"/>
<evidence type="ECO:0000313" key="2">
    <source>
        <dbReference type="Proteomes" id="UP000186218"/>
    </source>
</evidence>
<accession>A0A1N7HGF1</accession>
<name>A0A1N7HGF1_9NOCA</name>
<gene>
    <name evidence="1" type="ORF">SAMN05445060_4213</name>
</gene>
<sequence length="324" mass="32969">MAGLSLADIDRWNAGDIGAVFGLCTSVSDHCSDTATSMGSLDAFKDWNGDAAELAQDSVHRTCRDLSSNAELARKVGEAARNAEGEVTAIKRRVAELRDEAAANGLIIDPQSDTVSDPHPPVMRGWSQSDKEAYRNEIVGLQFRVNAVIVAASKADHDLASAIDLADGEDVDPWWKPTPDELTLGGVAAGTSAKTDLVRGIWSAAMGEHPTGVDARIAPWLRELGESKGLRGISKVGGAVGVLTAIPAVVADVGEGDSVPEAVTREGAGLVAGMVAGGEAGAAIGGWAGTVVPGAGNVIGIGAGAIIGGLVGLGTSKAIGHLWN</sequence>
<organism evidence="1 2">
    <name type="scientific">Williamsia sterculiae</name>
    <dbReference type="NCBI Taxonomy" id="1344003"/>
    <lineage>
        <taxon>Bacteria</taxon>
        <taxon>Bacillati</taxon>
        <taxon>Actinomycetota</taxon>
        <taxon>Actinomycetes</taxon>
        <taxon>Mycobacteriales</taxon>
        <taxon>Nocardiaceae</taxon>
        <taxon>Williamsia</taxon>
    </lineage>
</organism>
<dbReference type="Proteomes" id="UP000186218">
    <property type="component" value="Unassembled WGS sequence"/>
</dbReference>
<keyword evidence="2" id="KW-1185">Reference proteome</keyword>